<dbReference type="Proteomes" id="UP001165042">
    <property type="component" value="Unassembled WGS sequence"/>
</dbReference>
<keyword evidence="2" id="KW-1185">Reference proteome</keyword>
<protein>
    <submittedName>
        <fullName evidence="1">Uncharacterized protein</fullName>
    </submittedName>
</protein>
<reference evidence="1" key="1">
    <citation type="submission" date="2023-02" db="EMBL/GenBank/DDBJ databases">
        <title>Actinokineospora globicatena NBRC 15670.</title>
        <authorList>
            <person name="Ichikawa N."/>
            <person name="Sato H."/>
            <person name="Tonouchi N."/>
        </authorList>
    </citation>
    <scope>NUCLEOTIDE SEQUENCE</scope>
    <source>
        <strain evidence="1">NBRC 15670</strain>
    </source>
</reference>
<name>A0A9W6QLN3_9PSEU</name>
<gene>
    <name evidence="1" type="ORF">Aglo03_31370</name>
</gene>
<comment type="caution">
    <text evidence="1">The sequence shown here is derived from an EMBL/GenBank/DDBJ whole genome shotgun (WGS) entry which is preliminary data.</text>
</comment>
<accession>A0A9W6QLN3</accession>
<evidence type="ECO:0000313" key="2">
    <source>
        <dbReference type="Proteomes" id="UP001165042"/>
    </source>
</evidence>
<evidence type="ECO:0000313" key="1">
    <source>
        <dbReference type="EMBL" id="GLW92321.1"/>
    </source>
</evidence>
<dbReference type="EMBL" id="BSSD01000004">
    <property type="protein sequence ID" value="GLW92321.1"/>
    <property type="molecule type" value="Genomic_DNA"/>
</dbReference>
<proteinExistence type="predicted"/>
<dbReference type="AlphaFoldDB" id="A0A9W6QLN3"/>
<sequence length="176" mass="19082">MLDVVAVAVGSRAMVLIARVDDVVKVEWNKFGVADDDRFLPGEPSWLGLGDTDTMRTGVNGVLLTSAGTHHWAKAVVEAWSAEPGQAGSWDAIWEDELRLTSGVVRLVEVTGASERSVALGGPGMYRVRACSRGRADARVNGDRDNFGEHFEHWLLRFWPVSAQGRPAEDAVAGVR</sequence>
<dbReference type="RefSeq" id="WP_285610921.1">
    <property type="nucleotide sequence ID" value="NZ_BSSD01000004.1"/>
</dbReference>
<organism evidence="1 2">
    <name type="scientific">Actinokineospora globicatena</name>
    <dbReference type="NCBI Taxonomy" id="103729"/>
    <lineage>
        <taxon>Bacteria</taxon>
        <taxon>Bacillati</taxon>
        <taxon>Actinomycetota</taxon>
        <taxon>Actinomycetes</taxon>
        <taxon>Pseudonocardiales</taxon>
        <taxon>Pseudonocardiaceae</taxon>
        <taxon>Actinokineospora</taxon>
    </lineage>
</organism>